<dbReference type="SUPFAM" id="SSF53686">
    <property type="entry name" value="Tryptophan synthase beta subunit-like PLP-dependent enzymes"/>
    <property type="match status" value="1"/>
</dbReference>
<accession>A0A7Z7BRW1</accession>
<organism evidence="5 6">
    <name type="scientific">Agrobacterium fabrum</name>
    <dbReference type="NCBI Taxonomy" id="1176649"/>
    <lineage>
        <taxon>Bacteria</taxon>
        <taxon>Pseudomonadati</taxon>
        <taxon>Pseudomonadota</taxon>
        <taxon>Alphaproteobacteria</taxon>
        <taxon>Hyphomicrobiales</taxon>
        <taxon>Rhizobiaceae</taxon>
        <taxon>Rhizobium/Agrobacterium group</taxon>
        <taxon>Agrobacterium</taxon>
        <taxon>Agrobacterium tumefaciens complex</taxon>
    </lineage>
</organism>
<sequence>MSVARNLQYRCLRCECIRMGTLEIDSRGCPVCRRQAPANFHALFDREWEVESTGVVDVAANLPSLWRYAGMLPVAAEMAVSLGEGLTPLRRATVIGAQLGVEDLFIKDESRNPTWSHKDRFSTLAVSYARLSGARIVATASSGNAGASLAAYAAKAGLRCVVATFAGAAGPMVAQIEKYGAEIVAFSQKSDRWTFLSQGAARHGWAVMSPFRAPVVGSHPIGIEGYKTIAYEIVEQLDSDVPDWCVLPVCYGDALSGIWLGFKELHGLGVIKRLPRLAAAEIYGSLATALQGDGDRVPDVVRSFSTLASSIGAPQSSFQALTALRESGGIACPVDNDGLVDLQTRLARSEGIYAELSSVTPLMAISQLRRTGVLSPQDKVVAVVTASGLKDTDISHGNGQPPVSFNSPAEAWLSLGAGKPPGTD</sequence>
<keyword evidence="2" id="KW-0663">Pyridoxal phosphate</keyword>
<dbReference type="EMBL" id="FNEW01000007">
    <property type="protein sequence ID" value="SDK34163.1"/>
    <property type="molecule type" value="Genomic_DNA"/>
</dbReference>
<dbReference type="GO" id="GO:0006565">
    <property type="term" value="P:L-serine catabolic process"/>
    <property type="evidence" value="ECO:0007669"/>
    <property type="project" value="TreeGrafter"/>
</dbReference>
<dbReference type="InterPro" id="IPR001926">
    <property type="entry name" value="TrpB-like_PALP"/>
</dbReference>
<dbReference type="GO" id="GO:0006567">
    <property type="term" value="P:L-threonine catabolic process"/>
    <property type="evidence" value="ECO:0007669"/>
    <property type="project" value="TreeGrafter"/>
</dbReference>
<dbReference type="Proteomes" id="UP000198917">
    <property type="component" value="Unassembled WGS sequence"/>
</dbReference>
<dbReference type="CDD" id="cd01563">
    <property type="entry name" value="Thr-synth_1"/>
    <property type="match status" value="1"/>
</dbReference>
<comment type="cofactor">
    <cofactor evidence="1">
        <name>pyridoxal 5'-phosphate</name>
        <dbReference type="ChEBI" id="CHEBI:597326"/>
    </cofactor>
</comment>
<dbReference type="Gene3D" id="3.40.50.1100">
    <property type="match status" value="2"/>
</dbReference>
<evidence type="ECO:0000259" key="4">
    <source>
        <dbReference type="Pfam" id="PF00291"/>
    </source>
</evidence>
<evidence type="ECO:0000313" key="5">
    <source>
        <dbReference type="EMBL" id="SDK34163.1"/>
    </source>
</evidence>
<dbReference type="AlphaFoldDB" id="A0A7Z7BRW1"/>
<feature type="domain" description="Tryptophan synthase beta chain-like PALP" evidence="4">
    <location>
        <begin position="80"/>
        <end position="385"/>
    </location>
</feature>
<evidence type="ECO:0000256" key="3">
    <source>
        <dbReference type="ARBA" id="ARBA00023239"/>
    </source>
</evidence>
<dbReference type="GO" id="GO:0004794">
    <property type="term" value="F:threonine deaminase activity"/>
    <property type="evidence" value="ECO:0007669"/>
    <property type="project" value="TreeGrafter"/>
</dbReference>
<dbReference type="PANTHER" id="PTHR48078:SF6">
    <property type="entry name" value="L-THREONINE DEHYDRATASE CATABOLIC TDCB"/>
    <property type="match status" value="1"/>
</dbReference>
<keyword evidence="3" id="KW-0456">Lyase</keyword>
<protein>
    <submittedName>
        <fullName evidence="5">Threonine synthase</fullName>
    </submittedName>
</protein>
<dbReference type="InterPro" id="IPR036052">
    <property type="entry name" value="TrpB-like_PALP_sf"/>
</dbReference>
<reference evidence="5 6" key="1">
    <citation type="submission" date="2016-10" db="EMBL/GenBank/DDBJ databases">
        <authorList>
            <person name="Varghese N."/>
            <person name="Submissions S."/>
        </authorList>
    </citation>
    <scope>NUCLEOTIDE SEQUENCE [LARGE SCALE GENOMIC DNA]</scope>
    <source>
        <strain evidence="5 6">PDC82</strain>
    </source>
</reference>
<evidence type="ECO:0000256" key="1">
    <source>
        <dbReference type="ARBA" id="ARBA00001933"/>
    </source>
</evidence>
<dbReference type="InterPro" id="IPR050147">
    <property type="entry name" value="Ser/Thr_Dehydratase"/>
</dbReference>
<evidence type="ECO:0000313" key="6">
    <source>
        <dbReference type="Proteomes" id="UP000198917"/>
    </source>
</evidence>
<dbReference type="PANTHER" id="PTHR48078">
    <property type="entry name" value="THREONINE DEHYDRATASE, MITOCHONDRIAL-RELATED"/>
    <property type="match status" value="1"/>
</dbReference>
<evidence type="ECO:0000256" key="2">
    <source>
        <dbReference type="ARBA" id="ARBA00022898"/>
    </source>
</evidence>
<dbReference type="GO" id="GO:0009097">
    <property type="term" value="P:isoleucine biosynthetic process"/>
    <property type="evidence" value="ECO:0007669"/>
    <property type="project" value="TreeGrafter"/>
</dbReference>
<name>A0A7Z7BRW1_9HYPH</name>
<dbReference type="GO" id="GO:0003941">
    <property type="term" value="F:L-serine ammonia-lyase activity"/>
    <property type="evidence" value="ECO:0007669"/>
    <property type="project" value="TreeGrafter"/>
</dbReference>
<comment type="caution">
    <text evidence="5">The sequence shown here is derived from an EMBL/GenBank/DDBJ whole genome shotgun (WGS) entry which is preliminary data.</text>
</comment>
<gene>
    <name evidence="5" type="ORF">SAMN05428983_4656</name>
</gene>
<dbReference type="Pfam" id="PF00291">
    <property type="entry name" value="PALP"/>
    <property type="match status" value="1"/>
</dbReference>
<proteinExistence type="predicted"/>